<sequence length="38" mass="4133">MPNGSPLGPSGLRSQNARKAWSLVELERSRLSTHSKPS</sequence>
<comment type="caution">
    <text evidence="1">The sequence shown here is derived from an EMBL/GenBank/DDBJ whole genome shotgun (WGS) entry which is preliminary data.</text>
</comment>
<dbReference type="Gramene" id="OMO54948">
    <property type="protein sequence ID" value="OMO54948"/>
    <property type="gene ID" value="CCACVL1_27458"/>
</dbReference>
<proteinExistence type="predicted"/>
<protein>
    <submittedName>
        <fullName evidence="1">Uncharacterized protein</fullName>
    </submittedName>
</protein>
<dbReference type="EMBL" id="AWWV01014826">
    <property type="protein sequence ID" value="OMO54948.1"/>
    <property type="molecule type" value="Genomic_DNA"/>
</dbReference>
<evidence type="ECO:0000313" key="2">
    <source>
        <dbReference type="Proteomes" id="UP000188268"/>
    </source>
</evidence>
<name>A0A1R3GA23_COCAP</name>
<dbReference type="AlphaFoldDB" id="A0A1R3GA23"/>
<keyword evidence="2" id="KW-1185">Reference proteome</keyword>
<evidence type="ECO:0000313" key="1">
    <source>
        <dbReference type="EMBL" id="OMO54948.1"/>
    </source>
</evidence>
<gene>
    <name evidence="1" type="ORF">CCACVL1_27458</name>
</gene>
<dbReference type="Proteomes" id="UP000188268">
    <property type="component" value="Unassembled WGS sequence"/>
</dbReference>
<accession>A0A1R3GA23</accession>
<organism evidence="1 2">
    <name type="scientific">Corchorus capsularis</name>
    <name type="common">Jute</name>
    <dbReference type="NCBI Taxonomy" id="210143"/>
    <lineage>
        <taxon>Eukaryota</taxon>
        <taxon>Viridiplantae</taxon>
        <taxon>Streptophyta</taxon>
        <taxon>Embryophyta</taxon>
        <taxon>Tracheophyta</taxon>
        <taxon>Spermatophyta</taxon>
        <taxon>Magnoliopsida</taxon>
        <taxon>eudicotyledons</taxon>
        <taxon>Gunneridae</taxon>
        <taxon>Pentapetalae</taxon>
        <taxon>rosids</taxon>
        <taxon>malvids</taxon>
        <taxon>Malvales</taxon>
        <taxon>Malvaceae</taxon>
        <taxon>Grewioideae</taxon>
        <taxon>Apeibeae</taxon>
        <taxon>Corchorus</taxon>
    </lineage>
</organism>
<reference evidence="1 2" key="1">
    <citation type="submission" date="2013-09" db="EMBL/GenBank/DDBJ databases">
        <title>Corchorus capsularis genome sequencing.</title>
        <authorList>
            <person name="Alam M."/>
            <person name="Haque M.S."/>
            <person name="Islam M.S."/>
            <person name="Emdad E.M."/>
            <person name="Islam M.M."/>
            <person name="Ahmed B."/>
            <person name="Halim A."/>
            <person name="Hossen Q.M.M."/>
            <person name="Hossain M.Z."/>
            <person name="Ahmed R."/>
            <person name="Khan M.M."/>
            <person name="Islam R."/>
            <person name="Rashid M.M."/>
            <person name="Khan S.A."/>
            <person name="Rahman M.S."/>
            <person name="Alam M."/>
        </authorList>
    </citation>
    <scope>NUCLEOTIDE SEQUENCE [LARGE SCALE GENOMIC DNA]</scope>
    <source>
        <strain evidence="2">cv. CVL-1</strain>
        <tissue evidence="1">Whole seedling</tissue>
    </source>
</reference>